<dbReference type="InterPro" id="IPR023299">
    <property type="entry name" value="ATPase_P-typ_cyto_dom_N"/>
</dbReference>
<evidence type="ECO:0000256" key="9">
    <source>
        <dbReference type="ARBA" id="ARBA00022568"/>
    </source>
</evidence>
<evidence type="ECO:0000256" key="18">
    <source>
        <dbReference type="ARBA" id="ARBA00022989"/>
    </source>
</evidence>
<comment type="subcellular location">
    <subcellularLocation>
        <location evidence="3">Basolateral cell membrane</location>
        <topology evidence="3">Multi-pass membrane protein</topology>
    </subcellularLocation>
    <subcellularLocation>
        <location evidence="1">Golgi apparatus</location>
        <location evidence="1">trans-Golgi network membrane</location>
        <topology evidence="1">Multi-pass membrane protein</topology>
    </subcellularLocation>
    <subcellularLocation>
        <location evidence="2">Sarcoplasmic reticulum membrane</location>
        <topology evidence="2">Multi-pass membrane protein</topology>
    </subcellularLocation>
</comment>
<dbReference type="GO" id="GO:0005388">
    <property type="term" value="F:P-type calcium transporter activity"/>
    <property type="evidence" value="ECO:0007669"/>
    <property type="project" value="UniProtKB-EC"/>
</dbReference>
<feature type="transmembrane region" description="Helical" evidence="30">
    <location>
        <begin position="1480"/>
        <end position="1497"/>
    </location>
</feature>
<dbReference type="FunFam" id="3.40.1110.10:FF:000006">
    <property type="entry name" value="Calcium-transporting ATPase"/>
    <property type="match status" value="1"/>
</dbReference>
<dbReference type="SMART" id="SM00831">
    <property type="entry name" value="Cation_ATPase_N"/>
    <property type="match status" value="1"/>
</dbReference>
<dbReference type="InterPro" id="IPR023214">
    <property type="entry name" value="HAD_sf"/>
</dbReference>
<dbReference type="InterPro" id="IPR059000">
    <property type="entry name" value="ATPase_P-type_domA"/>
</dbReference>
<dbReference type="Pfam" id="PF00122">
    <property type="entry name" value="E1-E2_ATPase"/>
    <property type="match status" value="1"/>
</dbReference>
<evidence type="ECO:0000256" key="7">
    <source>
        <dbReference type="ARBA" id="ARBA00022475"/>
    </source>
</evidence>
<feature type="compositionally biased region" description="Low complexity" evidence="29">
    <location>
        <begin position="974"/>
        <end position="991"/>
    </location>
</feature>
<evidence type="ECO:0000256" key="24">
    <source>
        <dbReference type="ARBA" id="ARBA00054616"/>
    </source>
</evidence>
<evidence type="ECO:0000256" key="22">
    <source>
        <dbReference type="ARBA" id="ARBA00047282"/>
    </source>
</evidence>
<dbReference type="SUPFAM" id="SSF81660">
    <property type="entry name" value="Metal cation-transporting ATPase, ATP-binding domain N"/>
    <property type="match status" value="1"/>
</dbReference>
<dbReference type="InterPro" id="IPR004014">
    <property type="entry name" value="ATPase_P-typ_cation-transptr_N"/>
</dbReference>
<evidence type="ECO:0000256" key="25">
    <source>
        <dbReference type="ARBA" id="ARBA00062966"/>
    </source>
</evidence>
<dbReference type="GO" id="GO:0033017">
    <property type="term" value="C:sarcoplasmic reticulum membrane"/>
    <property type="evidence" value="ECO:0007669"/>
    <property type="project" value="UniProtKB-SubCell"/>
</dbReference>
<evidence type="ECO:0000256" key="29">
    <source>
        <dbReference type="SAM" id="MobiDB-lite"/>
    </source>
</evidence>
<keyword evidence="10 30" id="KW-0812">Transmembrane</keyword>
<evidence type="ECO:0000256" key="21">
    <source>
        <dbReference type="ARBA" id="ARBA00023136"/>
    </source>
</evidence>
<keyword evidence="33" id="KW-1185">Reference proteome</keyword>
<evidence type="ECO:0000256" key="8">
    <source>
        <dbReference type="ARBA" id="ARBA00022553"/>
    </source>
</evidence>
<feature type="compositionally biased region" description="Low complexity" evidence="29">
    <location>
        <begin position="885"/>
        <end position="900"/>
    </location>
</feature>
<evidence type="ECO:0000256" key="30">
    <source>
        <dbReference type="SAM" id="Phobius"/>
    </source>
</evidence>
<evidence type="ECO:0000256" key="17">
    <source>
        <dbReference type="ARBA" id="ARBA00022967"/>
    </source>
</evidence>
<feature type="region of interest" description="Disordered" evidence="29">
    <location>
        <begin position="879"/>
        <end position="900"/>
    </location>
</feature>
<dbReference type="Gene3D" id="1.20.1110.10">
    <property type="entry name" value="Calcium-transporting ATPase, transmembrane domain"/>
    <property type="match status" value="2"/>
</dbReference>
<dbReference type="SUPFAM" id="SSF81665">
    <property type="entry name" value="Calcium ATPase, transmembrane domain M"/>
    <property type="match status" value="1"/>
</dbReference>
<feature type="compositionally biased region" description="Low complexity" evidence="29">
    <location>
        <begin position="707"/>
        <end position="724"/>
    </location>
</feature>
<evidence type="ECO:0000256" key="19">
    <source>
        <dbReference type="ARBA" id="ARBA00023034"/>
    </source>
</evidence>
<dbReference type="Pfam" id="PF13246">
    <property type="entry name" value="Cation_ATPase"/>
    <property type="match status" value="1"/>
</dbReference>
<evidence type="ECO:0000256" key="11">
    <source>
        <dbReference type="ARBA" id="ARBA00022723"/>
    </source>
</evidence>
<reference evidence="32 33" key="1">
    <citation type="submission" date="2020-04" db="EMBL/GenBank/DDBJ databases">
        <authorList>
            <person name="Wallbank WR R."/>
            <person name="Pardo Diaz C."/>
            <person name="Kozak K."/>
            <person name="Martin S."/>
            <person name="Jiggins C."/>
            <person name="Moest M."/>
            <person name="Warren A I."/>
            <person name="Byers J.R.P. K."/>
            <person name="Montejo-Kovacevich G."/>
            <person name="Yen C E."/>
        </authorList>
    </citation>
    <scope>NUCLEOTIDE SEQUENCE [LARGE SCALE GENOMIC DNA]</scope>
</reference>
<comment type="catalytic activity">
    <reaction evidence="22">
        <text>Ca(2+)(in) + ATP + H2O = Ca(2+)(out) + ADP + phosphate + H(+)</text>
        <dbReference type="Rhea" id="RHEA:18105"/>
        <dbReference type="ChEBI" id="CHEBI:15377"/>
        <dbReference type="ChEBI" id="CHEBI:15378"/>
        <dbReference type="ChEBI" id="CHEBI:29108"/>
        <dbReference type="ChEBI" id="CHEBI:30616"/>
        <dbReference type="ChEBI" id="CHEBI:43474"/>
        <dbReference type="ChEBI" id="CHEBI:456216"/>
        <dbReference type="EC" id="7.2.2.10"/>
    </reaction>
    <physiologicalReaction direction="left-to-right" evidence="22">
        <dbReference type="Rhea" id="RHEA:18106"/>
    </physiologicalReaction>
</comment>
<proteinExistence type="inferred from homology"/>
<feature type="region of interest" description="Disordered" evidence="29">
    <location>
        <begin position="654"/>
        <end position="674"/>
    </location>
</feature>
<feature type="compositionally biased region" description="Low complexity" evidence="29">
    <location>
        <begin position="618"/>
        <end position="635"/>
    </location>
</feature>
<dbReference type="InterPro" id="IPR018303">
    <property type="entry name" value="ATPase_P-typ_P_site"/>
</dbReference>
<comment type="function">
    <text evidence="24">ATP-driven pump that supplies the Golgi apparatus with Ca(2+) and Mn(2+) ions, both essential cofactors for processing and trafficking of newly synthesized proteins in the secretory pathway. Within a catalytic cycle, acquires Ca(2+) or Mn(2+) ions on the cytoplasmic side of the membrane and delivers them to the lumenal side. The transfer of ions across the membrane is coupled to ATP hydrolysis and is associated with a transient phosphorylation that shifts the pump conformation from inward-facing to outward-facing state. Induces Ca(2+) influx independently of its ATP-driven pump function. At the basolateral membrane of mammary epithelial cells, interacts with Ca(2+) channel ORAI1 and mediates Ca(2+) entry independently of the Ca(2+) content of endoplasmic reticulum or Golgi stores. May facilitate transepithelial transport of large quantities of Ca(2+) for milk secretion via activation of Ca(2+) influx channels at the plasma membrane and active Ca(2+) transport at the Golgi apparatus.</text>
</comment>
<keyword evidence="8" id="KW-0597">Phosphoprotein</keyword>
<comment type="similarity">
    <text evidence="4">Belongs to the cation transport ATPase (P-type) (TC 3.A.3) family. Type IIA subfamily.</text>
</comment>
<comment type="caution">
    <text evidence="32">The sequence shown here is derived from an EMBL/GenBank/DDBJ whole genome shotgun (WGS) entry which is preliminary data.</text>
</comment>
<dbReference type="Proteomes" id="UP000494106">
    <property type="component" value="Unassembled WGS sequence"/>
</dbReference>
<dbReference type="InterPro" id="IPR008250">
    <property type="entry name" value="ATPase_P-typ_transduc_dom_A_sf"/>
</dbReference>
<feature type="region of interest" description="Disordered" evidence="29">
    <location>
        <begin position="699"/>
        <end position="724"/>
    </location>
</feature>
<feature type="domain" description="Cation-transporting P-type ATPase N-terminal" evidence="31">
    <location>
        <begin position="29"/>
        <end position="103"/>
    </location>
</feature>
<comment type="catalytic activity">
    <reaction evidence="23">
        <text>Mn(2+)(in) + ATP + H2O = Mn(2+)(out) + ADP + phosphate + H(+)</text>
        <dbReference type="Rhea" id="RHEA:66820"/>
        <dbReference type="ChEBI" id="CHEBI:15377"/>
        <dbReference type="ChEBI" id="CHEBI:15378"/>
        <dbReference type="ChEBI" id="CHEBI:29035"/>
        <dbReference type="ChEBI" id="CHEBI:30616"/>
        <dbReference type="ChEBI" id="CHEBI:43474"/>
        <dbReference type="ChEBI" id="CHEBI:456216"/>
    </reaction>
    <physiologicalReaction direction="left-to-right" evidence="23">
        <dbReference type="Rhea" id="RHEA:66821"/>
    </physiologicalReaction>
</comment>
<protein>
    <recommendedName>
        <fullName evidence="26">Calcium-transporting ATPase type 2C member 2</fullName>
        <ecNumber evidence="5">7.2.2.10</ecNumber>
    </recommendedName>
    <alternativeName>
        <fullName evidence="28">Ca(2+)/Mn(2+)-ATPase 2C2</fullName>
    </alternativeName>
    <alternativeName>
        <fullName evidence="27">Secretory pathway Ca(2+)-transporting ATPase type 2</fullName>
    </alternativeName>
</protein>
<dbReference type="Pfam" id="PF00689">
    <property type="entry name" value="Cation_ATPase_C"/>
    <property type="match status" value="1"/>
</dbReference>
<feature type="non-terminal residue" evidence="32">
    <location>
        <position position="1"/>
    </location>
</feature>
<keyword evidence="17" id="KW-1278">Translocase</keyword>
<dbReference type="FunFam" id="3.40.50.1000:FF:000028">
    <property type="entry name" value="Calcium-transporting P-type ATPase, putative"/>
    <property type="match status" value="1"/>
</dbReference>
<feature type="transmembrane region" description="Helical" evidence="30">
    <location>
        <begin position="1406"/>
        <end position="1430"/>
    </location>
</feature>
<keyword evidence="16" id="KW-0703">Sarcoplasmic reticulum</keyword>
<evidence type="ECO:0000256" key="10">
    <source>
        <dbReference type="ARBA" id="ARBA00022692"/>
    </source>
</evidence>
<dbReference type="GO" id="GO:0005524">
    <property type="term" value="F:ATP binding"/>
    <property type="evidence" value="ECO:0007669"/>
    <property type="project" value="UniProtKB-KW"/>
</dbReference>
<dbReference type="FunFam" id="2.70.150.10:FF:000008">
    <property type="entry name" value="Calcium-transporting ATPase"/>
    <property type="match status" value="1"/>
</dbReference>
<dbReference type="Pfam" id="PF00690">
    <property type="entry name" value="Cation_ATPase_N"/>
    <property type="match status" value="1"/>
</dbReference>
<dbReference type="InterPro" id="IPR036412">
    <property type="entry name" value="HAD-like_sf"/>
</dbReference>
<evidence type="ECO:0000256" key="4">
    <source>
        <dbReference type="ARBA" id="ARBA00005675"/>
    </source>
</evidence>
<keyword evidence="12" id="KW-0547">Nucleotide-binding</keyword>
<feature type="region of interest" description="Disordered" evidence="29">
    <location>
        <begin position="969"/>
        <end position="991"/>
    </location>
</feature>
<evidence type="ECO:0000256" key="2">
    <source>
        <dbReference type="ARBA" id="ARBA00004326"/>
    </source>
</evidence>
<evidence type="ECO:0000256" key="6">
    <source>
        <dbReference type="ARBA" id="ARBA00022448"/>
    </source>
</evidence>
<evidence type="ECO:0000313" key="33">
    <source>
        <dbReference type="Proteomes" id="UP000494106"/>
    </source>
</evidence>
<evidence type="ECO:0000256" key="20">
    <source>
        <dbReference type="ARBA" id="ARBA00023065"/>
    </source>
</evidence>
<keyword evidence="18 30" id="KW-1133">Transmembrane helix</keyword>
<dbReference type="GO" id="GO:0046872">
    <property type="term" value="F:metal ion binding"/>
    <property type="evidence" value="ECO:0007669"/>
    <property type="project" value="UniProtKB-KW"/>
</dbReference>
<feature type="transmembrane region" description="Helical" evidence="30">
    <location>
        <begin position="1442"/>
        <end position="1460"/>
    </location>
</feature>
<keyword evidence="20" id="KW-0406">Ion transport</keyword>
<dbReference type="FunFam" id="3.40.50.1000:FF:000001">
    <property type="entry name" value="Phospholipid-transporting ATPase IC"/>
    <property type="match status" value="1"/>
</dbReference>
<keyword evidence="15" id="KW-0460">Magnesium</keyword>
<gene>
    <name evidence="32" type="ORF">APLA_LOCUS11429</name>
</gene>
<evidence type="ECO:0000256" key="23">
    <source>
        <dbReference type="ARBA" id="ARBA00047330"/>
    </source>
</evidence>
<evidence type="ECO:0000259" key="31">
    <source>
        <dbReference type="SMART" id="SM00831"/>
    </source>
</evidence>
<dbReference type="PROSITE" id="PS00154">
    <property type="entry name" value="ATPASE_E1_E2"/>
    <property type="match status" value="1"/>
</dbReference>
<comment type="subunit">
    <text evidence="25">Interacts (via N-terminus) with ORAI1 (via N- and C-termini); this interaction regulates Ca(2+) influx at the plasma membrane.</text>
</comment>
<evidence type="ECO:0000256" key="14">
    <source>
        <dbReference type="ARBA" id="ARBA00022840"/>
    </source>
</evidence>
<dbReference type="EMBL" id="CADEBC010000531">
    <property type="protein sequence ID" value="CAB3247816.1"/>
    <property type="molecule type" value="Genomic_DNA"/>
</dbReference>
<feature type="compositionally biased region" description="Low complexity" evidence="29">
    <location>
        <begin position="1111"/>
        <end position="1128"/>
    </location>
</feature>
<dbReference type="PRINTS" id="PR00119">
    <property type="entry name" value="CATATPASE"/>
</dbReference>
<keyword evidence="11" id="KW-0479">Metal-binding</keyword>
<keyword evidence="21 30" id="KW-0472">Membrane</keyword>
<dbReference type="Gene3D" id="3.40.50.1000">
    <property type="entry name" value="HAD superfamily/HAD-like"/>
    <property type="match status" value="2"/>
</dbReference>
<accession>A0A8S1AFB8</accession>
<dbReference type="EC" id="7.2.2.10" evidence="5"/>
<evidence type="ECO:0000256" key="3">
    <source>
        <dbReference type="ARBA" id="ARBA00004554"/>
    </source>
</evidence>
<organism evidence="32 33">
    <name type="scientific">Arctia plantaginis</name>
    <name type="common">Wood tiger moth</name>
    <name type="synonym">Phalaena plantaginis</name>
    <dbReference type="NCBI Taxonomy" id="874455"/>
    <lineage>
        <taxon>Eukaryota</taxon>
        <taxon>Metazoa</taxon>
        <taxon>Ecdysozoa</taxon>
        <taxon>Arthropoda</taxon>
        <taxon>Hexapoda</taxon>
        <taxon>Insecta</taxon>
        <taxon>Pterygota</taxon>
        <taxon>Neoptera</taxon>
        <taxon>Endopterygota</taxon>
        <taxon>Lepidoptera</taxon>
        <taxon>Glossata</taxon>
        <taxon>Ditrysia</taxon>
        <taxon>Noctuoidea</taxon>
        <taxon>Erebidae</taxon>
        <taxon>Arctiinae</taxon>
        <taxon>Arctia</taxon>
    </lineage>
</organism>
<dbReference type="PRINTS" id="PR00120">
    <property type="entry name" value="HATPASE"/>
</dbReference>
<sequence>HSSGEGGGGRRGLTDVSAGAGEMWISAVESSILTWEEVAERLNVDVRRGLSWREANDRMNFVGPNEFQVKEQEPLWKKYIEQFQNPLILLLLGSAVVSVCMRQFDDAISITVAIIIVVTVAFVQEYRSEKSLEELNKLVPPSCNCLREGSIEHFLARNLVPGDIVHLNVGDRVPADLRLYDSVDLAIDESSFTGETEPAGKSVLPNKAAAGRVNKDNIAFMGTLVRCGNAKGIVVSTGERSEFGDIFRMMQAEEAPKTPLQKSMDALGAQLSLYSFCIIGFIMVTGWLQGKALQDMFTISVSLAVAAIPEGLPIVVTVTLALGVMRMAKRNAIVKKLPTVETLGCVNVICSDKTGTLTKNEMTVTTISTSGGHIAEVTGTGYNAMGDIQLRAYKGRDLDVARMAVNTMLEVGVLCNNAQIRDGALYGQPTEGALLACALKHGLQDMRDHHTRLHEIPFSSETKMMVVKCAPKFSDGKLKEEVFVKGAIEKVLPLCNQYIDSAGNYAPMTKEKQNDFIAEAYNIARMGLRIIALCRGRGMEALTFTGVCGVCDPPREGVRDAVATLARASVDVKMVTGDARPTALAVGTYPRIVHCTLYTVHYTHWTHGTRWRAPPSTSRWSPATRAPPRSPSVRTPASYTVHCTLYTIHTGHTVHAGARLRRRQDGHRRRAPHRARRRYVPPHRTLYTVHYTHWTHGTRWRAPPSTSRWSPATRAPPRSPSVRTPASYTVHCTLYTLDTRYTLARASVDVKMVTGDARPTALAVGTYPRIVHCTLYTIHTGHTVHAGARLRRRQDGHRRRAPHRARRRYVPPHRTLYTVHCTLYTLDTRYTLARASVDVKMVTGDARPTALAVGTYPRIVHCTLYTVHYTHWTHGTRWRAPPSTSRWSPATRAPPRSPSVRTPASYTVHCTLYTLDTRYTLARASVDVKMVTGDARPTALAVGTYPRIVHCTLYTVHYTHWTHGTRWRAPPSTSRWSPATRAPPRSPSVRTPASYTVHCTLYTIHTGHTVHAGARLRRRQDGHRRRAPHRARRRYVPPHRTLYTVHCTLYTLDTRYTLARASVDVKMVTGDARPTALAVGTYPRIVHCTLYTVHYTHWTHGTRWRAPPSTSRWSPATRAPPRSPSVRTPASYTVHCTLYTIHTGHTVHAGARLRRRQDGHRRRAPHRARRRYVPPHRTLYTVHCTLYTLDTRYTLARASVDVKMVTGDARPTALAVAQMVGLDVLHSQSLSGEQLDSMPDDELDRIIDTVSVFYRVTPKHKLAIVKSLQRVGNIVGMTGDGVNDGVALKRADIGIAMGRNGTDVCKEAADMILVNDDFATIISAIEEGKCIFYNIRNFVRFQLSTSIAALSLIALATLMGIPNPLNAMQILWINIIMDGPPAQSLGVEPVDHSVLRRRPRDTTRRIISRALLLNVLLSAAIIIAGTLWVFNREMSDNRITPRDTTMTFTCFVLFDMFNALSCRSQTKSLFQVGLFSNKMFLIAVTLSLVGQMLVIYFPPLQKVFQTEALTGHDIIFLVCLTSSVFIVSEVKKLIERTLKKRALGKFSGKSRDAMEFV</sequence>
<evidence type="ECO:0000256" key="28">
    <source>
        <dbReference type="ARBA" id="ARBA00083166"/>
    </source>
</evidence>
<feature type="transmembrane region" description="Helical" evidence="30">
    <location>
        <begin position="1509"/>
        <end position="1530"/>
    </location>
</feature>
<dbReference type="OrthoDB" id="3352408at2759"/>
<dbReference type="FunFam" id="1.20.1110.10:FF:000106">
    <property type="entry name" value="E1-E2 ATPase, putative"/>
    <property type="match status" value="1"/>
</dbReference>
<evidence type="ECO:0000256" key="27">
    <source>
        <dbReference type="ARBA" id="ARBA00077949"/>
    </source>
</evidence>
<feature type="compositionally biased region" description="Basic residues" evidence="29">
    <location>
        <begin position="658"/>
        <end position="674"/>
    </location>
</feature>
<keyword evidence="7" id="KW-1003">Cell membrane</keyword>
<evidence type="ECO:0000256" key="5">
    <source>
        <dbReference type="ARBA" id="ARBA00012790"/>
    </source>
</evidence>
<dbReference type="PANTHER" id="PTHR42861">
    <property type="entry name" value="CALCIUM-TRANSPORTING ATPASE"/>
    <property type="match status" value="1"/>
</dbReference>
<dbReference type="Gene3D" id="2.70.150.10">
    <property type="entry name" value="Calcium-transporting ATPase, cytoplasmic transduction domain A"/>
    <property type="match status" value="1"/>
</dbReference>
<keyword evidence="19" id="KW-0333">Golgi apparatus</keyword>
<keyword evidence="14" id="KW-0067">ATP-binding</keyword>
<evidence type="ECO:0000256" key="26">
    <source>
        <dbReference type="ARBA" id="ARBA00070963"/>
    </source>
</evidence>
<evidence type="ECO:0000256" key="12">
    <source>
        <dbReference type="ARBA" id="ARBA00022741"/>
    </source>
</evidence>
<keyword evidence="13" id="KW-0106">Calcium</keyword>
<dbReference type="SUPFAM" id="SSF81653">
    <property type="entry name" value="Calcium ATPase, transduction domain A"/>
    <property type="match status" value="1"/>
</dbReference>
<evidence type="ECO:0000256" key="16">
    <source>
        <dbReference type="ARBA" id="ARBA00022951"/>
    </source>
</evidence>
<feature type="region of interest" description="Disordered" evidence="29">
    <location>
        <begin position="610"/>
        <end position="635"/>
    </location>
</feature>
<dbReference type="NCBIfam" id="TIGR01494">
    <property type="entry name" value="ATPase_P-type"/>
    <property type="match status" value="2"/>
</dbReference>
<dbReference type="GO" id="GO:0016323">
    <property type="term" value="C:basolateral plasma membrane"/>
    <property type="evidence" value="ECO:0007669"/>
    <property type="project" value="UniProtKB-SubCell"/>
</dbReference>
<evidence type="ECO:0000256" key="13">
    <source>
        <dbReference type="ARBA" id="ARBA00022837"/>
    </source>
</evidence>
<keyword evidence="6" id="KW-0813">Transport</keyword>
<evidence type="ECO:0000313" key="32">
    <source>
        <dbReference type="EMBL" id="CAB3247816.1"/>
    </source>
</evidence>
<dbReference type="Gene3D" id="3.40.1110.10">
    <property type="entry name" value="Calcium-transporting ATPase, cytoplasmic domain N"/>
    <property type="match status" value="1"/>
</dbReference>
<name>A0A8S1AFB8_ARCPL</name>
<dbReference type="SUPFAM" id="SSF56784">
    <property type="entry name" value="HAD-like"/>
    <property type="match status" value="2"/>
</dbReference>
<feature type="transmembrane region" description="Helical" evidence="30">
    <location>
        <begin position="296"/>
        <end position="325"/>
    </location>
</feature>
<evidence type="ECO:0000256" key="1">
    <source>
        <dbReference type="ARBA" id="ARBA00004166"/>
    </source>
</evidence>
<dbReference type="InterPro" id="IPR001757">
    <property type="entry name" value="P_typ_ATPase"/>
</dbReference>
<feature type="transmembrane region" description="Helical" evidence="30">
    <location>
        <begin position="271"/>
        <end position="290"/>
    </location>
</feature>
<feature type="region of interest" description="Disordered" evidence="29">
    <location>
        <begin position="1105"/>
        <end position="1128"/>
    </location>
</feature>
<dbReference type="GO" id="GO:0016887">
    <property type="term" value="F:ATP hydrolysis activity"/>
    <property type="evidence" value="ECO:0007669"/>
    <property type="project" value="InterPro"/>
</dbReference>
<evidence type="ECO:0000256" key="15">
    <source>
        <dbReference type="ARBA" id="ARBA00022842"/>
    </source>
</evidence>
<dbReference type="InterPro" id="IPR006068">
    <property type="entry name" value="ATPase_P-typ_cation-transptr_C"/>
</dbReference>
<dbReference type="GO" id="GO:0005794">
    <property type="term" value="C:Golgi apparatus"/>
    <property type="evidence" value="ECO:0007669"/>
    <property type="project" value="UniProtKB-SubCell"/>
</dbReference>
<dbReference type="InterPro" id="IPR023298">
    <property type="entry name" value="ATPase_P-typ_TM_dom_sf"/>
</dbReference>
<keyword evidence="9" id="KW-0109">Calcium transport</keyword>